<name>A0A7I5EBL9_HAECO</name>
<reference evidence="2" key="1">
    <citation type="submission" date="2020-12" db="UniProtKB">
        <authorList>
            <consortium name="WormBaseParasite"/>
        </authorList>
    </citation>
    <scope>IDENTIFICATION</scope>
    <source>
        <strain evidence="2">MHco3</strain>
    </source>
</reference>
<evidence type="ECO:0000313" key="1">
    <source>
        <dbReference type="Proteomes" id="UP000025227"/>
    </source>
</evidence>
<dbReference type="Proteomes" id="UP000025227">
    <property type="component" value="Unplaced"/>
</dbReference>
<sequence length="78" mass="8937">MSCSQQLVKAFAVMTNDKELDAWATMQHFWINDVMVAIPPFSLLLLCSNLRQEIINLLYKRRSCRVLLVNAAPASRIK</sequence>
<proteinExistence type="predicted"/>
<dbReference type="WBParaSite" id="HCON_00128410-00001">
    <property type="protein sequence ID" value="HCON_00128410-00001"/>
    <property type="gene ID" value="HCON_00128410"/>
</dbReference>
<protein>
    <submittedName>
        <fullName evidence="2">Protein F09G8.5</fullName>
    </submittedName>
</protein>
<dbReference type="AlphaFoldDB" id="A0A7I5EBL9"/>
<keyword evidence="1" id="KW-1185">Reference proteome</keyword>
<organism evidence="1 2">
    <name type="scientific">Haemonchus contortus</name>
    <name type="common">Barber pole worm</name>
    <dbReference type="NCBI Taxonomy" id="6289"/>
    <lineage>
        <taxon>Eukaryota</taxon>
        <taxon>Metazoa</taxon>
        <taxon>Ecdysozoa</taxon>
        <taxon>Nematoda</taxon>
        <taxon>Chromadorea</taxon>
        <taxon>Rhabditida</taxon>
        <taxon>Rhabditina</taxon>
        <taxon>Rhabditomorpha</taxon>
        <taxon>Strongyloidea</taxon>
        <taxon>Trichostrongylidae</taxon>
        <taxon>Haemonchus</taxon>
    </lineage>
</organism>
<evidence type="ECO:0000313" key="2">
    <source>
        <dbReference type="WBParaSite" id="HCON_00128410-00001"/>
    </source>
</evidence>
<accession>A0A7I5EBL9</accession>
<dbReference type="OrthoDB" id="5791421at2759"/>